<dbReference type="EC" id="3.1.4.-" evidence="2"/>
<organism evidence="4 5">
    <name type="scientific">Bradyrhizobium huanghuaihaiense</name>
    <dbReference type="NCBI Taxonomy" id="990078"/>
    <lineage>
        <taxon>Bacteria</taxon>
        <taxon>Pseudomonadati</taxon>
        <taxon>Pseudomonadota</taxon>
        <taxon>Alphaproteobacteria</taxon>
        <taxon>Hyphomicrobiales</taxon>
        <taxon>Nitrobacteraceae</taxon>
        <taxon>Bradyrhizobium</taxon>
    </lineage>
</organism>
<dbReference type="InterPro" id="IPR024654">
    <property type="entry name" value="Calcineurin-like_PHP_lpxH"/>
</dbReference>
<protein>
    <recommendedName>
        <fullName evidence="2">Phosphoesterase</fullName>
        <ecNumber evidence="2">3.1.4.-</ecNumber>
    </recommendedName>
</protein>
<evidence type="ECO:0000256" key="1">
    <source>
        <dbReference type="ARBA" id="ARBA00008950"/>
    </source>
</evidence>
<dbReference type="EMBL" id="VLLA01000003">
    <property type="protein sequence ID" value="TWI73662.1"/>
    <property type="molecule type" value="Genomic_DNA"/>
</dbReference>
<gene>
    <name evidence="4" type="ORF">IQ16_01801</name>
</gene>
<dbReference type="GO" id="GO:0016787">
    <property type="term" value="F:hydrolase activity"/>
    <property type="evidence" value="ECO:0007669"/>
    <property type="project" value="UniProtKB-UniRule"/>
</dbReference>
<dbReference type="SUPFAM" id="SSF56300">
    <property type="entry name" value="Metallo-dependent phosphatases"/>
    <property type="match status" value="1"/>
</dbReference>
<dbReference type="GO" id="GO:0046872">
    <property type="term" value="F:metal ion binding"/>
    <property type="evidence" value="ECO:0007669"/>
    <property type="project" value="UniProtKB-KW"/>
</dbReference>
<dbReference type="Pfam" id="PF12850">
    <property type="entry name" value="Metallophos_2"/>
    <property type="match status" value="1"/>
</dbReference>
<sequence length="155" mass="16825">MTTIGVISDTHGLLRPEVEHCFAAVAHIIHAGDIGAEHVLEGLRRIAPVTAIRGNVDSGDWARNYRDTETVRLGRYVFYVLHDLTELESKPAPDGIDAVIYGHSHRASIRTADGILYLNPGSAGPRRFKLPITLATLDLDDGAELRPVMHTLGGA</sequence>
<comment type="similarity">
    <text evidence="1 2">Belongs to the metallophosphoesterase superfamily. YfcE family.</text>
</comment>
<evidence type="ECO:0000256" key="2">
    <source>
        <dbReference type="RuleBase" id="RU362039"/>
    </source>
</evidence>
<keyword evidence="2" id="KW-0479">Metal-binding</keyword>
<name>A0A562RX66_9BRAD</name>
<comment type="caution">
    <text evidence="4">The sequence shown here is derived from an EMBL/GenBank/DDBJ whole genome shotgun (WGS) entry which is preliminary data.</text>
</comment>
<dbReference type="OrthoDB" id="9785951at2"/>
<dbReference type="InterPro" id="IPR029052">
    <property type="entry name" value="Metallo-depent_PP-like"/>
</dbReference>
<evidence type="ECO:0000313" key="5">
    <source>
        <dbReference type="Proteomes" id="UP000316291"/>
    </source>
</evidence>
<dbReference type="AlphaFoldDB" id="A0A562RX66"/>
<keyword evidence="5" id="KW-1185">Reference proteome</keyword>
<proteinExistence type="inferred from homology"/>
<dbReference type="Proteomes" id="UP000316291">
    <property type="component" value="Unassembled WGS sequence"/>
</dbReference>
<evidence type="ECO:0000259" key="3">
    <source>
        <dbReference type="Pfam" id="PF12850"/>
    </source>
</evidence>
<dbReference type="Gene3D" id="3.60.21.10">
    <property type="match status" value="1"/>
</dbReference>
<accession>A0A562RX66</accession>
<dbReference type="RefSeq" id="WP_145831403.1">
    <property type="nucleotide sequence ID" value="NZ_VLLA01000003.1"/>
</dbReference>
<evidence type="ECO:0000313" key="4">
    <source>
        <dbReference type="EMBL" id="TWI73662.1"/>
    </source>
</evidence>
<comment type="cofactor">
    <cofactor evidence="2">
        <name>a divalent metal cation</name>
        <dbReference type="ChEBI" id="CHEBI:60240"/>
    </cofactor>
</comment>
<dbReference type="PANTHER" id="PTHR11124">
    <property type="entry name" value="VACUOLAR SORTING PROTEIN VPS29"/>
    <property type="match status" value="1"/>
</dbReference>
<dbReference type="InterPro" id="IPR000979">
    <property type="entry name" value="Phosphodiesterase_MJ0936/Vps29"/>
</dbReference>
<reference evidence="4 5" key="1">
    <citation type="journal article" date="2015" name="Stand. Genomic Sci.">
        <title>Genomic Encyclopedia of Bacterial and Archaeal Type Strains, Phase III: the genomes of soil and plant-associated and newly described type strains.</title>
        <authorList>
            <person name="Whitman W.B."/>
            <person name="Woyke T."/>
            <person name="Klenk H.P."/>
            <person name="Zhou Y."/>
            <person name="Lilburn T.G."/>
            <person name="Beck B.J."/>
            <person name="De Vos P."/>
            <person name="Vandamme P."/>
            <person name="Eisen J.A."/>
            <person name="Garrity G."/>
            <person name="Hugenholtz P."/>
            <person name="Kyrpides N.C."/>
        </authorList>
    </citation>
    <scope>NUCLEOTIDE SEQUENCE [LARGE SCALE GENOMIC DNA]</scope>
    <source>
        <strain evidence="4 5">CGMCC 1.10948</strain>
    </source>
</reference>
<feature type="domain" description="Calcineurin-like phosphoesterase" evidence="3">
    <location>
        <begin position="4"/>
        <end position="141"/>
    </location>
</feature>
<dbReference type="NCBIfam" id="TIGR00040">
    <property type="entry name" value="yfcE"/>
    <property type="match status" value="1"/>
</dbReference>